<reference evidence="2" key="1">
    <citation type="submission" date="2024-02" db="UniProtKB">
        <authorList>
            <consortium name="WormBaseParasite"/>
        </authorList>
    </citation>
    <scope>IDENTIFICATION</scope>
</reference>
<evidence type="ECO:0000313" key="2">
    <source>
        <dbReference type="WBParaSite" id="MBELARI_LOCUS19563"/>
    </source>
</evidence>
<dbReference type="AlphaFoldDB" id="A0AAF3EZB8"/>
<accession>A0AAF3EZB8</accession>
<sequence>MTTPETGSTSEYVNQLWKDIEKECNSILETINQIDDLNRQQQSVSNAPASLSIVQIDGWKQKLFTTIDMHKSESLEHLEEEIGRLQKRMAQFEETLQIQDVPLSESFGRDSLNIINGYKEMIDVCKRASEDNLMDIMRQIKQISTLNIDALDSHRRLKSDLWLI</sequence>
<dbReference type="WBParaSite" id="MBELARI_LOCUS19563">
    <property type="protein sequence ID" value="MBELARI_LOCUS19563"/>
    <property type="gene ID" value="MBELARI_LOCUS19563"/>
</dbReference>
<evidence type="ECO:0000313" key="1">
    <source>
        <dbReference type="Proteomes" id="UP000887575"/>
    </source>
</evidence>
<name>A0AAF3EZB8_9BILA</name>
<organism evidence="1 2">
    <name type="scientific">Mesorhabditis belari</name>
    <dbReference type="NCBI Taxonomy" id="2138241"/>
    <lineage>
        <taxon>Eukaryota</taxon>
        <taxon>Metazoa</taxon>
        <taxon>Ecdysozoa</taxon>
        <taxon>Nematoda</taxon>
        <taxon>Chromadorea</taxon>
        <taxon>Rhabditida</taxon>
        <taxon>Rhabditina</taxon>
        <taxon>Rhabditomorpha</taxon>
        <taxon>Rhabditoidea</taxon>
        <taxon>Rhabditidae</taxon>
        <taxon>Mesorhabditinae</taxon>
        <taxon>Mesorhabditis</taxon>
    </lineage>
</organism>
<proteinExistence type="predicted"/>
<dbReference type="Proteomes" id="UP000887575">
    <property type="component" value="Unassembled WGS sequence"/>
</dbReference>
<keyword evidence="1" id="KW-1185">Reference proteome</keyword>
<protein>
    <submittedName>
        <fullName evidence="2">Uncharacterized protein</fullName>
    </submittedName>
</protein>